<dbReference type="GO" id="GO:0016787">
    <property type="term" value="F:hydrolase activity"/>
    <property type="evidence" value="ECO:0007669"/>
    <property type="project" value="UniProtKB-KW"/>
</dbReference>
<feature type="domain" description="Serine aminopeptidase S33" evidence="1">
    <location>
        <begin position="62"/>
        <end position="270"/>
    </location>
</feature>
<evidence type="ECO:0000259" key="1">
    <source>
        <dbReference type="Pfam" id="PF12146"/>
    </source>
</evidence>
<dbReference type="InterPro" id="IPR022742">
    <property type="entry name" value="Hydrolase_4"/>
</dbReference>
<dbReference type="SUPFAM" id="SSF53474">
    <property type="entry name" value="alpha/beta-Hydrolases"/>
    <property type="match status" value="1"/>
</dbReference>
<dbReference type="GO" id="GO:0016020">
    <property type="term" value="C:membrane"/>
    <property type="evidence" value="ECO:0007669"/>
    <property type="project" value="TreeGrafter"/>
</dbReference>
<gene>
    <name evidence="2" type="ORF">C9J01_01415</name>
</gene>
<proteinExistence type="predicted"/>
<name>A0A2T3NJL2_9GAMM</name>
<dbReference type="AlphaFoldDB" id="A0A2T3NJL2"/>
<dbReference type="PANTHER" id="PTHR43798:SF33">
    <property type="entry name" value="HYDROLASE, PUTATIVE (AFU_ORTHOLOGUE AFUA_2G14860)-RELATED"/>
    <property type="match status" value="1"/>
</dbReference>
<organism evidence="2 3">
    <name type="scientific">Photobacterium rosenbergii</name>
    <dbReference type="NCBI Taxonomy" id="294936"/>
    <lineage>
        <taxon>Bacteria</taxon>
        <taxon>Pseudomonadati</taxon>
        <taxon>Pseudomonadota</taxon>
        <taxon>Gammaproteobacteria</taxon>
        <taxon>Vibrionales</taxon>
        <taxon>Vibrionaceae</taxon>
        <taxon>Photobacterium</taxon>
    </lineage>
</organism>
<sequence length="301" mass="34290">MTHFPTKQNCFGIPNMHPNNAKTPMNRTTIEPHHRPILLLRGLLRETRHWGRFADMLEQAFPKRKIIALNIAGNGFRHQEVSPTSISAMVDDLKLQISSFLSSSSIESPTESAAESVDIIAISMGGMIALEWMRKYPQDVHSAILINSSLSNYSPFYKRLKWQQYNNILKFFFIPKEQRESLIFDMTTRQSPAELVDSWIEWSKANPVSTTNTLRQLYAASRFKFESSPPPTTLLIGSQNDALVDISCSKTLAQHWGIPMMVHPKAGHDLPSDDPSWLLDKVTLFYQRQNSALKENESNMN</sequence>
<protein>
    <submittedName>
        <fullName evidence="2">Alpha/beta hydrolase</fullName>
    </submittedName>
</protein>
<accession>A0A2T3NJL2</accession>
<dbReference type="Proteomes" id="UP000241346">
    <property type="component" value="Unassembled WGS sequence"/>
</dbReference>
<dbReference type="EMBL" id="PYMB01000001">
    <property type="protein sequence ID" value="PSW15705.1"/>
    <property type="molecule type" value="Genomic_DNA"/>
</dbReference>
<keyword evidence="2" id="KW-0378">Hydrolase</keyword>
<evidence type="ECO:0000313" key="3">
    <source>
        <dbReference type="Proteomes" id="UP000241346"/>
    </source>
</evidence>
<comment type="caution">
    <text evidence="2">The sequence shown here is derived from an EMBL/GenBank/DDBJ whole genome shotgun (WGS) entry which is preliminary data.</text>
</comment>
<reference evidence="2 3" key="1">
    <citation type="submission" date="2018-03" db="EMBL/GenBank/DDBJ databases">
        <title>Whole genome sequencing of Histamine producing bacteria.</title>
        <authorList>
            <person name="Butler K."/>
        </authorList>
    </citation>
    <scope>NUCLEOTIDE SEQUENCE [LARGE SCALE GENOMIC DNA]</scope>
    <source>
        <strain evidence="2 3">DSM 19138</strain>
    </source>
</reference>
<dbReference type="Pfam" id="PF12146">
    <property type="entry name" value="Hydrolase_4"/>
    <property type="match status" value="1"/>
</dbReference>
<dbReference type="PANTHER" id="PTHR43798">
    <property type="entry name" value="MONOACYLGLYCEROL LIPASE"/>
    <property type="match status" value="1"/>
</dbReference>
<dbReference type="InterPro" id="IPR029058">
    <property type="entry name" value="AB_hydrolase_fold"/>
</dbReference>
<dbReference type="InterPro" id="IPR050266">
    <property type="entry name" value="AB_hydrolase_sf"/>
</dbReference>
<evidence type="ECO:0000313" key="2">
    <source>
        <dbReference type="EMBL" id="PSW15705.1"/>
    </source>
</evidence>
<dbReference type="Gene3D" id="3.40.50.1820">
    <property type="entry name" value="alpha/beta hydrolase"/>
    <property type="match status" value="1"/>
</dbReference>